<dbReference type="PANTHER" id="PTHR40618">
    <property type="entry name" value="B-ZIP TRANSCRIPTION FACTOR (EUROFUNG)-RELATED"/>
    <property type="match status" value="1"/>
</dbReference>
<protein>
    <recommendedName>
        <fullName evidence="4">BZIP domain-containing protein</fullName>
    </recommendedName>
</protein>
<accession>A0A2J6TJY0</accession>
<name>A0A2J6TJY0_9HELO</name>
<keyword evidence="3" id="KW-1185">Reference proteome</keyword>
<dbReference type="InParanoid" id="A0A2J6TJY0"/>
<sequence>MSGSQLQDEATSGKGFIMFRTPIIKSHMGPKRIQKKESKVRLRGRPRKEATDEPLGEKRARGREAQKNYMARKQAETDRLRKRIASLDKTVESIVTEFIHFGDRRVNSSQPLSGIPQLDDLKQTTRRILGHAHTAESLANEGGVIGFPPSRIQTGHFSPRLGYGLLNKTAQVGAAEEFLSHYFVAGPNSFALRLYKDPIILSIRILQGEISTPGFIPSLMRYRFRYEKPDNYVTGASNFLQRLSLQDPVMDSAAPGTPDTENESGILLFGPSHPVMNSVLRATMYQDLVQGVGSVGEGLDPYNTQLYLRSQWGLKLTASTARLLPTSKCRQGEIRGNSEAGQFVSSYDPGSGLSDSFVEESSPVLPAQSLAESLIRKSVCFGEGPRFYKGNIDATAAEFLARVGDLQQVLGLPILFLGCLFLVQSQEGKAMRFRCLAASDEV</sequence>
<dbReference type="EMBL" id="KZ613782">
    <property type="protein sequence ID" value="PMD63325.1"/>
    <property type="molecule type" value="Genomic_DNA"/>
</dbReference>
<reference evidence="2 3" key="1">
    <citation type="submission" date="2016-04" db="EMBL/GenBank/DDBJ databases">
        <title>A degradative enzymes factory behind the ericoid mycorrhizal symbiosis.</title>
        <authorList>
            <consortium name="DOE Joint Genome Institute"/>
            <person name="Martino E."/>
            <person name="Morin E."/>
            <person name="Grelet G."/>
            <person name="Kuo A."/>
            <person name="Kohler A."/>
            <person name="Daghino S."/>
            <person name="Barry K."/>
            <person name="Choi C."/>
            <person name="Cichocki N."/>
            <person name="Clum A."/>
            <person name="Copeland A."/>
            <person name="Hainaut M."/>
            <person name="Haridas S."/>
            <person name="Labutti K."/>
            <person name="Lindquist E."/>
            <person name="Lipzen A."/>
            <person name="Khouja H.-R."/>
            <person name="Murat C."/>
            <person name="Ohm R."/>
            <person name="Olson A."/>
            <person name="Spatafora J."/>
            <person name="Veneault-Fourrey C."/>
            <person name="Henrissat B."/>
            <person name="Grigoriev I."/>
            <person name="Martin F."/>
            <person name="Perotto S."/>
        </authorList>
    </citation>
    <scope>NUCLEOTIDE SEQUENCE [LARGE SCALE GENOMIC DNA]</scope>
    <source>
        <strain evidence="2 3">E</strain>
    </source>
</reference>
<dbReference type="PANTHER" id="PTHR40618:SF1">
    <property type="entry name" value="B-ZIP TRANSCRIPTION FACTOR (EUROFUNG)"/>
    <property type="match status" value="1"/>
</dbReference>
<evidence type="ECO:0008006" key="4">
    <source>
        <dbReference type="Google" id="ProtNLM"/>
    </source>
</evidence>
<evidence type="ECO:0000256" key="1">
    <source>
        <dbReference type="SAM" id="MobiDB-lite"/>
    </source>
</evidence>
<dbReference type="GeneID" id="36594651"/>
<proteinExistence type="predicted"/>
<evidence type="ECO:0000313" key="3">
    <source>
        <dbReference type="Proteomes" id="UP000235371"/>
    </source>
</evidence>
<evidence type="ECO:0000313" key="2">
    <source>
        <dbReference type="EMBL" id="PMD63325.1"/>
    </source>
</evidence>
<dbReference type="Proteomes" id="UP000235371">
    <property type="component" value="Unassembled WGS sequence"/>
</dbReference>
<dbReference type="RefSeq" id="XP_024740229.1">
    <property type="nucleotide sequence ID" value="XM_024886574.1"/>
</dbReference>
<feature type="region of interest" description="Disordered" evidence="1">
    <location>
        <begin position="21"/>
        <end position="76"/>
    </location>
</feature>
<dbReference type="AlphaFoldDB" id="A0A2J6TJY0"/>
<gene>
    <name evidence="2" type="ORF">K444DRAFT_661342</name>
</gene>
<feature type="compositionally biased region" description="Basic and acidic residues" evidence="1">
    <location>
        <begin position="47"/>
        <end position="66"/>
    </location>
</feature>
<dbReference type="OrthoDB" id="3528382at2759"/>
<organism evidence="2 3">
    <name type="scientific">Hyaloscypha bicolor E</name>
    <dbReference type="NCBI Taxonomy" id="1095630"/>
    <lineage>
        <taxon>Eukaryota</taxon>
        <taxon>Fungi</taxon>
        <taxon>Dikarya</taxon>
        <taxon>Ascomycota</taxon>
        <taxon>Pezizomycotina</taxon>
        <taxon>Leotiomycetes</taxon>
        <taxon>Helotiales</taxon>
        <taxon>Hyaloscyphaceae</taxon>
        <taxon>Hyaloscypha</taxon>
        <taxon>Hyaloscypha bicolor</taxon>
    </lineage>
</organism>